<name>R7QE02_CHOCR</name>
<accession>R7QE02</accession>
<dbReference type="RefSeq" id="XP_005715500.1">
    <property type="nucleotide sequence ID" value="XM_005715443.1"/>
</dbReference>
<evidence type="ECO:0000259" key="3">
    <source>
        <dbReference type="Pfam" id="PF10350"/>
    </source>
</evidence>
<dbReference type="InterPro" id="IPR016024">
    <property type="entry name" value="ARM-type_fold"/>
</dbReference>
<evidence type="ECO:0000256" key="2">
    <source>
        <dbReference type="ARBA" id="ARBA00022694"/>
    </source>
</evidence>
<dbReference type="PhylomeDB" id="R7QE02"/>
<evidence type="ECO:0000313" key="7">
    <source>
        <dbReference type="Proteomes" id="UP000012073"/>
    </source>
</evidence>
<dbReference type="GO" id="GO:0030488">
    <property type="term" value="P:tRNA methylation"/>
    <property type="evidence" value="ECO:0007669"/>
    <property type="project" value="TreeGrafter"/>
</dbReference>
<feature type="domain" description="DUF2428" evidence="3">
    <location>
        <begin position="1019"/>
        <end position="1259"/>
    </location>
</feature>
<dbReference type="PANTHER" id="PTHR14387:SF0">
    <property type="entry name" value="DUF2428 DOMAIN-CONTAINING PROTEIN"/>
    <property type="match status" value="1"/>
</dbReference>
<feature type="domain" description="tRNA (32-2'-O)-methyltransferase regulator THADA-like C-terminal TPR repeats region" evidence="5">
    <location>
        <begin position="1262"/>
        <end position="1415"/>
    </location>
</feature>
<protein>
    <submittedName>
        <fullName evidence="6">Uncharacterized protein</fullName>
    </submittedName>
</protein>
<reference evidence="7" key="1">
    <citation type="journal article" date="2013" name="Proc. Natl. Acad. Sci. U.S.A.">
        <title>Genome structure and metabolic features in the red seaweed Chondrus crispus shed light on evolution of the Archaeplastida.</title>
        <authorList>
            <person name="Collen J."/>
            <person name="Porcel B."/>
            <person name="Carre W."/>
            <person name="Ball S.G."/>
            <person name="Chaparro C."/>
            <person name="Tonon T."/>
            <person name="Barbeyron T."/>
            <person name="Michel G."/>
            <person name="Noel B."/>
            <person name="Valentin K."/>
            <person name="Elias M."/>
            <person name="Artiguenave F."/>
            <person name="Arun A."/>
            <person name="Aury J.M."/>
            <person name="Barbosa-Neto J.F."/>
            <person name="Bothwell J.H."/>
            <person name="Bouget F.Y."/>
            <person name="Brillet L."/>
            <person name="Cabello-Hurtado F."/>
            <person name="Capella-Gutierrez S."/>
            <person name="Charrier B."/>
            <person name="Cladiere L."/>
            <person name="Cock J.M."/>
            <person name="Coelho S.M."/>
            <person name="Colleoni C."/>
            <person name="Czjzek M."/>
            <person name="Da Silva C."/>
            <person name="Delage L."/>
            <person name="Denoeud F."/>
            <person name="Deschamps P."/>
            <person name="Dittami S.M."/>
            <person name="Gabaldon T."/>
            <person name="Gachon C.M."/>
            <person name="Groisillier A."/>
            <person name="Herve C."/>
            <person name="Jabbari K."/>
            <person name="Katinka M."/>
            <person name="Kloareg B."/>
            <person name="Kowalczyk N."/>
            <person name="Labadie K."/>
            <person name="Leblanc C."/>
            <person name="Lopez P.J."/>
            <person name="McLachlan D.H."/>
            <person name="Meslet-Cladiere L."/>
            <person name="Moustafa A."/>
            <person name="Nehr Z."/>
            <person name="Nyvall Collen P."/>
            <person name="Panaud O."/>
            <person name="Partensky F."/>
            <person name="Poulain J."/>
            <person name="Rensing S.A."/>
            <person name="Rousvoal S."/>
            <person name="Samson G."/>
            <person name="Symeonidi A."/>
            <person name="Weissenbach J."/>
            <person name="Zambounis A."/>
            <person name="Wincker P."/>
            <person name="Boyen C."/>
        </authorList>
    </citation>
    <scope>NUCLEOTIDE SEQUENCE [LARGE SCALE GENOMIC DNA]</scope>
    <source>
        <strain evidence="7">cv. Stackhouse</strain>
    </source>
</reference>
<dbReference type="PANTHER" id="PTHR14387">
    <property type="entry name" value="THADA/DEATH RECEPTOR INTERACTING PROTEIN"/>
    <property type="match status" value="1"/>
</dbReference>
<evidence type="ECO:0000256" key="1">
    <source>
        <dbReference type="ARBA" id="ARBA00010409"/>
    </source>
</evidence>
<dbReference type="STRING" id="2769.R7QE02"/>
<dbReference type="SUPFAM" id="SSF48371">
    <property type="entry name" value="ARM repeat"/>
    <property type="match status" value="1"/>
</dbReference>
<dbReference type="InterPro" id="IPR019442">
    <property type="entry name" value="THADA/TRM732_DUF2428"/>
</dbReference>
<evidence type="ECO:0000259" key="5">
    <source>
        <dbReference type="Pfam" id="PF25151"/>
    </source>
</evidence>
<sequence length="2085" mass="230329">MGRADLSRYRTASPSEARPIPFPPTVAWVLPELRENPASAIAQAILSVDNASTQREQVHAVKILGISLRDAHIEGAQKNLARFKCSCTNPASEVRPICHLAVPVLNTLLFETPAATGGLLSGALRSVLLCRQAGINGFDSPVQKFLARVAGWANKAEDEQDNNSPQFLEKNIFLEAAADVSALSVVLAEQKSRKWILDNSECILGVLNLICSINELYYITASSDRSKATRLLTPSTSSSFSARISTQVDRVLVEASCDSAMKAAQDIINFLFTSELNGDNLHFVDIKKAVERTTLACERVLTLPNAPRSSLMACAVAHVSGLLFQTARGESANCAANVLHMHILDRLEVFPPFARLSLLRSVMEAPAANYTHPILLIPPKGAKGPRAPDKSVFESLVSLTSANADVHLRYLSMDSLIACLRRLSPNELSAHCRDLVLSLIYERWQEPFPGVSSQIRQAMEALVNVDGGGDEAREFWLNMAKSLMKGNWDSKGIYAPLSVLVNRLGASTLLDVEPNCQSLAIRAAGNDSRLAKAASDWISTFWAKFWLECNPSKSRFYKIVNKDLVQCLVDDRMDGLRERTAEYMLPSYLQAIGQKNIKGGSLALLTYLDTTTERGSASRIRGTINVLSAARHRGVFMGSFSDPALRNLLVDALSSGLEDVRASALDLVVICSVPTAPIAKEEIDMVRSHIPDALMPGCSPSSRSRFRHSMRRFLERMAACWHAARDGSGGWWMRQRKHKYGGKRTPEFEKTRNEVLNRIVTFERDCIRLLLSSAYPGAPYARMTNSLEVLLLVCRNHGDRDFNNRVGSHASGIICGLLACLIDPWERPRRSALQILSSQAGPVSRFESIGEAEILQEFAFNGLMSPRQKEIDASASVFRFVFRRFVLEQQHTCKDQSTSIDVQKSLLFHGEPSIGLSAGSLARMYPPLAYACSVLNSLEAQVALAEQDFQGSCERGLFHGSYLLLRYIIQDLTWKDLCSPKLMSQACEFVEQFLSMAWRCTRIGMRGVSFDSLNCSHGTGEDFDYAESSSDVNDDDDILVHESIQLASTSCFLTMKEICICVGLLCHEVPFSVSGAPEDRDGGILTMKEISCIIDLFQFVFTNTRHWGVIDGASEGLQLLCEGLLQTPSSDLRFLPSKLIRGCLQSVLTGELYVLRRSAGIPAMFAAILNAEASKHTQSHDTPLLHETATVLLQHLQNSHMYVQEDALQKNRTEQENSVAHALNLLRSMFLNGNIASSILRYLEPAAMVCIKAFCSASWLIRNSTLMLFSALVRRGIGVCVERRSSTNLSSFEVADRTSAVLDGDRRLRGVTAFQFFSRHPNLHPFLLQQLETAVELFEYEGDTDHPSLFPTLYLLSSLSPSTVEDPTSALSMVSFRATLRKCLHWRSNYVRRVAAAACVPLIEDSAQVSKVVEDHMLTGIPTKAQRTEAMPRATATKSASMENGRFGAKIKLGKTRISQNHLHGELLALAAILRGMRQSMSRFDKCSTLTVLAKCLPDRVWIAVNPELNPCSVTRSCMIVVLMRSFEIAQDIRRLDTKSEIANVDADDVISLCREVALKINSCGEETYGLGMEVGFSSLLSSSAKLLAFISVSLYDAGTSTLHGALHDLLNLIMSSRPEKVLVGMRGVADLLRRKRGIVTDACAINDNEQDTLQRLGKVWRKAYSVANACDDQDQELLLESLRVQEAILLMLHTRDAPLNWVVAGVTSGDLASMLRIAQTHPCVDIREQATKLCGQLVALAVPEQHVGMEWISLIEDYGSSQQAPTTRIAAGSSFEKSGFGHLGQGPRPALHQELTVRGFLLLAKLLDDDDAEVRGHTMRIVHHCRRPTGEQNTFPSSILSSLTWIYDNLSENFSQSPSLFQHLEDQMKTSNELQKPGRDRLLEVVQLMLGQKVSNLSVARSTQPPGRRSSRSGHRSQRLFIVENDSSDAEALLHLQLVAWCYRKIILRQVTNTTVLCAKVSKMVSDLVTDLCSELKEATMPRELGTINGAVFTAQGFQRCYKSALRLFLGMTCLKSDSSSCASERLILETMLAERLSDILVRVGASLHFTIVNVISGLQDLLSDEPKEREEACLGRILFLLQV</sequence>
<keyword evidence="2" id="KW-0819">tRNA processing</keyword>
<dbReference type="Pfam" id="PF25150">
    <property type="entry name" value="TPR_Trm732"/>
    <property type="match status" value="1"/>
</dbReference>
<dbReference type="EMBL" id="HG001741">
    <property type="protein sequence ID" value="CDF35681.1"/>
    <property type="molecule type" value="Genomic_DNA"/>
</dbReference>
<dbReference type="Pfam" id="PF25151">
    <property type="entry name" value="TPR_Trm732_C"/>
    <property type="match status" value="1"/>
</dbReference>
<dbReference type="InterPro" id="IPR056843">
    <property type="entry name" value="THADA-like_TPR"/>
</dbReference>
<dbReference type="Gramene" id="CDF35681">
    <property type="protein sequence ID" value="CDF35681"/>
    <property type="gene ID" value="CHC_T00004126001"/>
</dbReference>
<dbReference type="GeneID" id="17323217"/>
<dbReference type="OrthoDB" id="73997at2759"/>
<organism evidence="6 7">
    <name type="scientific">Chondrus crispus</name>
    <name type="common">Carrageen Irish moss</name>
    <name type="synonym">Polymorpha crispa</name>
    <dbReference type="NCBI Taxonomy" id="2769"/>
    <lineage>
        <taxon>Eukaryota</taxon>
        <taxon>Rhodophyta</taxon>
        <taxon>Florideophyceae</taxon>
        <taxon>Rhodymeniophycidae</taxon>
        <taxon>Gigartinales</taxon>
        <taxon>Gigartinaceae</taxon>
        <taxon>Chondrus</taxon>
    </lineage>
</organism>
<dbReference type="InterPro" id="IPR056842">
    <property type="entry name" value="THADA-like_TPR_C"/>
</dbReference>
<dbReference type="Pfam" id="PF10350">
    <property type="entry name" value="DUF2428"/>
    <property type="match status" value="1"/>
</dbReference>
<proteinExistence type="inferred from homology"/>
<feature type="domain" description="tRNA (32-2'-O)-methyltransferase regulator THADA-like TPR repeats region" evidence="4">
    <location>
        <begin position="575"/>
        <end position="799"/>
    </location>
</feature>
<keyword evidence="7" id="KW-1185">Reference proteome</keyword>
<dbReference type="GO" id="GO:0005829">
    <property type="term" value="C:cytosol"/>
    <property type="evidence" value="ECO:0007669"/>
    <property type="project" value="TreeGrafter"/>
</dbReference>
<dbReference type="InterPro" id="IPR051954">
    <property type="entry name" value="tRNA_methyltransferase_THADA"/>
</dbReference>
<evidence type="ECO:0000259" key="4">
    <source>
        <dbReference type="Pfam" id="PF25150"/>
    </source>
</evidence>
<dbReference type="KEGG" id="ccp:CHC_T00004126001"/>
<evidence type="ECO:0000313" key="6">
    <source>
        <dbReference type="EMBL" id="CDF35681.1"/>
    </source>
</evidence>
<comment type="similarity">
    <text evidence="1">Belongs to the THADA family.</text>
</comment>
<dbReference type="Proteomes" id="UP000012073">
    <property type="component" value="Unassembled WGS sequence"/>
</dbReference>
<gene>
    <name evidence="6" type="ORF">CHC_T00004126001</name>
</gene>